<dbReference type="Pfam" id="PF04424">
    <property type="entry name" value="MINDY_DUB"/>
    <property type="match status" value="1"/>
</dbReference>
<feature type="compositionally biased region" description="Polar residues" evidence="1">
    <location>
        <begin position="188"/>
        <end position="211"/>
    </location>
</feature>
<protein>
    <recommendedName>
        <fullName evidence="2">MINDY deubiquitinase domain-containing protein</fullName>
    </recommendedName>
</protein>
<feature type="region of interest" description="Disordered" evidence="1">
    <location>
        <begin position="774"/>
        <end position="931"/>
    </location>
</feature>
<gene>
    <name evidence="3" type="ORF">Plec18167_009160</name>
</gene>
<evidence type="ECO:0000313" key="3">
    <source>
        <dbReference type="EMBL" id="KAL1866161.1"/>
    </source>
</evidence>
<feature type="compositionally biased region" description="Polar residues" evidence="1">
    <location>
        <begin position="57"/>
        <end position="66"/>
    </location>
</feature>
<feature type="region of interest" description="Disordered" evidence="1">
    <location>
        <begin position="723"/>
        <end position="760"/>
    </location>
</feature>
<feature type="compositionally biased region" description="Basic and acidic residues" evidence="1">
    <location>
        <begin position="919"/>
        <end position="931"/>
    </location>
</feature>
<feature type="compositionally biased region" description="Pro residues" evidence="1">
    <location>
        <begin position="1"/>
        <end position="11"/>
    </location>
</feature>
<evidence type="ECO:0000313" key="4">
    <source>
        <dbReference type="Proteomes" id="UP001583193"/>
    </source>
</evidence>
<feature type="compositionally biased region" description="Polar residues" evidence="1">
    <location>
        <begin position="257"/>
        <end position="268"/>
    </location>
</feature>
<keyword evidence="4" id="KW-1185">Reference proteome</keyword>
<proteinExistence type="predicted"/>
<dbReference type="PANTHER" id="PTHR18063:SF6">
    <property type="entry name" value="UBIQUITIN CARBOXYL-TERMINAL HYDROLASE"/>
    <property type="match status" value="1"/>
</dbReference>
<evidence type="ECO:0000256" key="1">
    <source>
        <dbReference type="SAM" id="MobiDB-lite"/>
    </source>
</evidence>
<feature type="compositionally biased region" description="Basic and acidic residues" evidence="1">
    <location>
        <begin position="237"/>
        <end position="253"/>
    </location>
</feature>
<feature type="compositionally biased region" description="Low complexity" evidence="1">
    <location>
        <begin position="44"/>
        <end position="56"/>
    </location>
</feature>
<organism evidence="3 4">
    <name type="scientific">Paecilomyces lecythidis</name>
    <dbReference type="NCBI Taxonomy" id="3004212"/>
    <lineage>
        <taxon>Eukaryota</taxon>
        <taxon>Fungi</taxon>
        <taxon>Dikarya</taxon>
        <taxon>Ascomycota</taxon>
        <taxon>Pezizomycotina</taxon>
        <taxon>Eurotiomycetes</taxon>
        <taxon>Eurotiomycetidae</taxon>
        <taxon>Eurotiales</taxon>
        <taxon>Thermoascaceae</taxon>
        <taxon>Paecilomyces</taxon>
    </lineage>
</organism>
<comment type="caution">
    <text evidence="3">The sequence shown here is derived from an EMBL/GenBank/DDBJ whole genome shotgun (WGS) entry which is preliminary data.</text>
</comment>
<feature type="compositionally biased region" description="Polar residues" evidence="1">
    <location>
        <begin position="782"/>
        <end position="800"/>
    </location>
</feature>
<reference evidence="3 4" key="1">
    <citation type="journal article" date="2024" name="IMA Fungus">
        <title>IMA Genome - F19 : A genome assembly and annotation guide to empower mycologists, including annotated draft genome sequences of Ceratocystis pirilliformis, Diaporthe australafricana, Fusarium ophioides, Paecilomyces lecythidis, and Sporothrix stenoceras.</title>
        <authorList>
            <person name="Aylward J."/>
            <person name="Wilson A.M."/>
            <person name="Visagie C.M."/>
            <person name="Spraker J."/>
            <person name="Barnes I."/>
            <person name="Buitendag C."/>
            <person name="Ceriani C."/>
            <person name="Del Mar Angel L."/>
            <person name="du Plessis D."/>
            <person name="Fuchs T."/>
            <person name="Gasser K."/>
            <person name="Kramer D."/>
            <person name="Li W."/>
            <person name="Munsamy K."/>
            <person name="Piso A."/>
            <person name="Price J.L."/>
            <person name="Sonnekus B."/>
            <person name="Thomas C."/>
            <person name="van der Nest A."/>
            <person name="van Dijk A."/>
            <person name="van Heerden A."/>
            <person name="van Vuuren N."/>
            <person name="Yilmaz N."/>
            <person name="Duong T.A."/>
            <person name="van der Merwe N.A."/>
            <person name="Wingfield M.J."/>
            <person name="Wingfield B.D."/>
        </authorList>
    </citation>
    <scope>NUCLEOTIDE SEQUENCE [LARGE SCALE GENOMIC DNA]</scope>
    <source>
        <strain evidence="3 4">CMW 18167</strain>
    </source>
</reference>
<name>A0ABR3WR68_9EURO</name>
<dbReference type="Proteomes" id="UP001583193">
    <property type="component" value="Unassembled WGS sequence"/>
</dbReference>
<feature type="domain" description="MINDY deubiquitinase" evidence="2">
    <location>
        <begin position="442"/>
        <end position="721"/>
    </location>
</feature>
<dbReference type="InterPro" id="IPR007518">
    <property type="entry name" value="MINDY"/>
</dbReference>
<dbReference type="PANTHER" id="PTHR18063">
    <property type="entry name" value="NF-E2 INDUCIBLE PROTEIN"/>
    <property type="match status" value="1"/>
</dbReference>
<sequence>MVLRKPPPPGIEAPDRGDGRSAPTTVAASSSSSSSRLPRGRAHSASQTPQSSAPQSVYSPDLNTSPAFDLMTLDQAQRSPVGAPFNESQNPWAEELVEKPEQDSKLSTSQVGTSPPAEEGPAAENKTGVHRVPPIVTESTQRRRAAEGLQLGSAYGTSPSHTRAESAPQQLQSNNPFLRARQEYNPWEDSTPQTAATEGTSQQAPAANNRGQGYPGHRVSESEGFIPMTARLSLFDEPAHESPWDEQQAHNERLPSQPLQTNLPSQPVTEDLGAVWSPETFDSAPHAVNLPEGPLYDPHAEPQGPSASADIPTPGANRDAYSTVQGKQPDYEAQGTESWTNIPSATVSNVTRNSSQDLLDFDDDAPGSSQTQAGAYQTTSAQESSIDNAKPHNDPVSAPNQQVSLLDSGPSQRPQAPPMPPRPEAAVARLDAEAREKEKRAETYAIRHINWTDNTGRLRESPVLVQNENGPCPLLALVNSLVLRADRNAGTPIVKALQTREQISLGLLIQALFDELTTCLAPDEELPDIEALSRFLTMLDTGMNVNPRLTVESEHAAGSFYETNDIRLYGTFKVPLIHGWLASPSSEVHTALTRVAQYHEDIQLLQFRKEEIEDRVCRGGSITPEEEQLMNDIHSILYFVDVENTTQLSVFGLDHLTARLAPGSFSILFRNDHFSTLYKHPKSHRLFTLVTDAGYANHAEIVWESLVDVNGFNTEFFSGDFRPVGHAPSGSTSRGHTATRSDASRRSGQQHHGSPSQEQTDADYAYALSLQFQEEAQREESNQTSDNNQRRASAPLQTTGRGVHNRSSSSISGGSRYAPAGRGHATSRSQDNRPSIPRRNYAAAVNRPVDGADEAPPPSYEQAANGPAYVPPPGSPHHEMSSSSLNLAPSYLPDQDVRRTRSQLGRRPPGATISTGTPERSKDKNKDCIVM</sequence>
<feature type="compositionally biased region" description="Polar residues" evidence="1">
    <location>
        <begin position="335"/>
        <end position="357"/>
    </location>
</feature>
<dbReference type="InterPro" id="IPR033979">
    <property type="entry name" value="MINDY_domain"/>
</dbReference>
<feature type="region of interest" description="Disordered" evidence="1">
    <location>
        <begin position="1"/>
        <end position="425"/>
    </location>
</feature>
<evidence type="ECO:0000259" key="2">
    <source>
        <dbReference type="Pfam" id="PF04424"/>
    </source>
</evidence>
<feature type="compositionally biased region" description="Polar residues" evidence="1">
    <location>
        <begin position="729"/>
        <end position="759"/>
    </location>
</feature>
<feature type="compositionally biased region" description="Polar residues" evidence="1">
    <location>
        <begin position="155"/>
        <end position="176"/>
    </location>
</feature>
<feature type="compositionally biased region" description="Polar residues" evidence="1">
    <location>
        <begin position="367"/>
        <end position="387"/>
    </location>
</feature>
<accession>A0ABR3WR68</accession>
<dbReference type="EMBL" id="JAVDPF010000053">
    <property type="protein sequence ID" value="KAL1866161.1"/>
    <property type="molecule type" value="Genomic_DNA"/>
</dbReference>